<dbReference type="Gene3D" id="3.40.50.720">
    <property type="entry name" value="NAD(P)-binding Rossmann-like Domain"/>
    <property type="match status" value="1"/>
</dbReference>
<name>A0A484RN90_9ZZZZ</name>
<sequence length="108" mass="11514">MPLRILLLGGTGQLGRALRPVLEATGTVHAPARQELDLTDTAALRHAVVSSRPDVVVNAAAPAAERTLAWDDPSVGIQWPLLSDQSPILSAKDRQGLRLQDLKRAPPS</sequence>
<evidence type="ECO:0000259" key="1">
    <source>
        <dbReference type="Pfam" id="PF04321"/>
    </source>
</evidence>
<evidence type="ECO:0000313" key="2">
    <source>
        <dbReference type="EMBL" id="VFR51021.1"/>
    </source>
</evidence>
<evidence type="ECO:0000313" key="3">
    <source>
        <dbReference type="EMBL" id="VFR57725.1"/>
    </source>
</evidence>
<protein>
    <recommendedName>
        <fullName evidence="1">RmlD-like substrate binding domain-containing protein</fullName>
    </recommendedName>
</protein>
<dbReference type="InterPro" id="IPR036291">
    <property type="entry name" value="NAD(P)-bd_dom_sf"/>
</dbReference>
<dbReference type="GO" id="GO:0008830">
    <property type="term" value="F:dTDP-4-dehydrorhamnose 3,5-epimerase activity"/>
    <property type="evidence" value="ECO:0007669"/>
    <property type="project" value="InterPro"/>
</dbReference>
<dbReference type="SUPFAM" id="SSF51182">
    <property type="entry name" value="RmlC-like cupins"/>
    <property type="match status" value="1"/>
</dbReference>
<feature type="domain" description="RmlD-like substrate binding" evidence="1">
    <location>
        <begin position="4"/>
        <end position="61"/>
    </location>
</feature>
<dbReference type="Pfam" id="PF04321">
    <property type="entry name" value="RmlD_sub_bind"/>
    <property type="match status" value="1"/>
</dbReference>
<proteinExistence type="predicted"/>
<accession>A0A484RN90</accession>
<dbReference type="AlphaFoldDB" id="A0A484RN90"/>
<organism evidence="2">
    <name type="scientific">plant metagenome</name>
    <dbReference type="NCBI Taxonomy" id="1297885"/>
    <lineage>
        <taxon>unclassified sequences</taxon>
        <taxon>metagenomes</taxon>
        <taxon>organismal metagenomes</taxon>
    </lineage>
</organism>
<dbReference type="SUPFAM" id="SSF51735">
    <property type="entry name" value="NAD(P)-binding Rossmann-fold domains"/>
    <property type="match status" value="1"/>
</dbReference>
<dbReference type="InterPro" id="IPR011051">
    <property type="entry name" value="RmlC_Cupin_sf"/>
</dbReference>
<dbReference type="EMBL" id="CAADIO010000007">
    <property type="protein sequence ID" value="VFR83023.1"/>
    <property type="molecule type" value="Genomic_DNA"/>
</dbReference>
<dbReference type="InterPro" id="IPR029903">
    <property type="entry name" value="RmlD-like-bd"/>
</dbReference>
<reference evidence="2" key="1">
    <citation type="submission" date="2019-03" db="EMBL/GenBank/DDBJ databases">
        <authorList>
            <person name="Danneels B."/>
        </authorList>
    </citation>
    <scope>NUCLEOTIDE SEQUENCE</scope>
</reference>
<evidence type="ECO:0000313" key="4">
    <source>
        <dbReference type="EMBL" id="VFR83023.1"/>
    </source>
</evidence>
<dbReference type="EMBL" id="CAADIG010000031">
    <property type="protein sequence ID" value="VFR51021.1"/>
    <property type="molecule type" value="Genomic_DNA"/>
</dbReference>
<gene>
    <name evidence="2" type="ORF">ANT2_0289</name>
    <name evidence="3" type="ORF">ANT3_0290</name>
    <name evidence="4" type="ORF">RAN3_0287</name>
</gene>
<dbReference type="EMBL" id="CAADID010000001">
    <property type="protein sequence ID" value="VFR57725.1"/>
    <property type="molecule type" value="Genomic_DNA"/>
</dbReference>